<proteinExistence type="predicted"/>
<organism evidence="1 2">
    <name type="scientific">Nephila pilipes</name>
    <name type="common">Giant wood spider</name>
    <name type="synonym">Nephila maculata</name>
    <dbReference type="NCBI Taxonomy" id="299642"/>
    <lineage>
        <taxon>Eukaryota</taxon>
        <taxon>Metazoa</taxon>
        <taxon>Ecdysozoa</taxon>
        <taxon>Arthropoda</taxon>
        <taxon>Chelicerata</taxon>
        <taxon>Arachnida</taxon>
        <taxon>Araneae</taxon>
        <taxon>Araneomorphae</taxon>
        <taxon>Entelegynae</taxon>
        <taxon>Araneoidea</taxon>
        <taxon>Nephilidae</taxon>
        <taxon>Nephila</taxon>
    </lineage>
</organism>
<sequence length="79" mass="9181">MSNLLGRYLLNLNGCRPVSRDRSFIKLIDLRFRNFIKIIEIALGMEKRLINSPSDIFLSTGPPQQWCSRCLKIMDPDLQ</sequence>
<dbReference type="AlphaFoldDB" id="A0A8X6T5R5"/>
<evidence type="ECO:0000313" key="2">
    <source>
        <dbReference type="Proteomes" id="UP000887013"/>
    </source>
</evidence>
<accession>A0A8X6T5R5</accession>
<reference evidence="1" key="1">
    <citation type="submission" date="2020-08" db="EMBL/GenBank/DDBJ databases">
        <title>Multicomponent nature underlies the extraordinary mechanical properties of spider dragline silk.</title>
        <authorList>
            <person name="Kono N."/>
            <person name="Nakamura H."/>
            <person name="Mori M."/>
            <person name="Yoshida Y."/>
            <person name="Ohtoshi R."/>
            <person name="Malay A.D."/>
            <person name="Moran D.A.P."/>
            <person name="Tomita M."/>
            <person name="Numata K."/>
            <person name="Arakawa K."/>
        </authorList>
    </citation>
    <scope>NUCLEOTIDE SEQUENCE</scope>
</reference>
<dbReference type="Proteomes" id="UP000887013">
    <property type="component" value="Unassembled WGS sequence"/>
</dbReference>
<name>A0A8X6T5R5_NEPPI</name>
<gene>
    <name evidence="1" type="ORF">NPIL_489011</name>
</gene>
<protein>
    <submittedName>
        <fullName evidence="1">Uncharacterized protein</fullName>
    </submittedName>
</protein>
<evidence type="ECO:0000313" key="1">
    <source>
        <dbReference type="EMBL" id="GFS75660.1"/>
    </source>
</evidence>
<comment type="caution">
    <text evidence="1">The sequence shown here is derived from an EMBL/GenBank/DDBJ whole genome shotgun (WGS) entry which is preliminary data.</text>
</comment>
<keyword evidence="2" id="KW-1185">Reference proteome</keyword>
<dbReference type="EMBL" id="BMAW01096645">
    <property type="protein sequence ID" value="GFS75660.1"/>
    <property type="molecule type" value="Genomic_DNA"/>
</dbReference>